<proteinExistence type="predicted"/>
<evidence type="ECO:0000313" key="2">
    <source>
        <dbReference type="EMBL" id="KAG1301090.1"/>
    </source>
</evidence>
<comment type="caution">
    <text evidence="2">The sequence shown here is derived from an EMBL/GenBank/DDBJ whole genome shotgun (WGS) entry which is preliminary data.</text>
</comment>
<dbReference type="PANTHER" id="PTHR46564">
    <property type="entry name" value="TRANSPOSASE"/>
    <property type="match status" value="1"/>
</dbReference>
<dbReference type="GO" id="GO:0003676">
    <property type="term" value="F:nucleic acid binding"/>
    <property type="evidence" value="ECO:0007669"/>
    <property type="project" value="InterPro"/>
</dbReference>
<dbReference type="InterPro" id="IPR036397">
    <property type="entry name" value="RNaseH_sf"/>
</dbReference>
<dbReference type="EMBL" id="JAANQT010003397">
    <property type="protein sequence ID" value="KAG1301090.1"/>
    <property type="molecule type" value="Genomic_DNA"/>
</dbReference>
<dbReference type="InterPro" id="IPR047655">
    <property type="entry name" value="Transpos_IS630-like"/>
</dbReference>
<gene>
    <name evidence="2" type="ORF">G6F64_012110</name>
</gene>
<evidence type="ECO:0000313" key="3">
    <source>
        <dbReference type="Proteomes" id="UP000716291"/>
    </source>
</evidence>
<dbReference type="NCBIfam" id="NF033545">
    <property type="entry name" value="transpos_IS630"/>
    <property type="match status" value="1"/>
</dbReference>
<evidence type="ECO:0000259" key="1">
    <source>
        <dbReference type="Pfam" id="PF13358"/>
    </source>
</evidence>
<keyword evidence="3" id="KW-1185">Reference proteome</keyword>
<organism evidence="2 3">
    <name type="scientific">Rhizopus oryzae</name>
    <name type="common">Mucormycosis agent</name>
    <name type="synonym">Rhizopus arrhizus var. delemar</name>
    <dbReference type="NCBI Taxonomy" id="64495"/>
    <lineage>
        <taxon>Eukaryota</taxon>
        <taxon>Fungi</taxon>
        <taxon>Fungi incertae sedis</taxon>
        <taxon>Mucoromycota</taxon>
        <taxon>Mucoromycotina</taxon>
        <taxon>Mucoromycetes</taxon>
        <taxon>Mucorales</taxon>
        <taxon>Mucorineae</taxon>
        <taxon>Rhizopodaceae</taxon>
        <taxon>Rhizopus</taxon>
    </lineage>
</organism>
<dbReference type="AlphaFoldDB" id="A0A9P7BLJ6"/>
<dbReference type="Gene3D" id="3.30.420.10">
    <property type="entry name" value="Ribonuclease H-like superfamily/Ribonuclease H"/>
    <property type="match status" value="1"/>
</dbReference>
<accession>A0A9P7BLJ6</accession>
<protein>
    <recommendedName>
        <fullName evidence="1">Tc1-like transposase DDE domain-containing protein</fullName>
    </recommendedName>
</protein>
<reference evidence="2" key="1">
    <citation type="journal article" date="2020" name="Microb. Genom.">
        <title>Genetic diversity of clinical and environmental Mucorales isolates obtained from an investigation of mucormycosis cases among solid organ transplant recipients.</title>
        <authorList>
            <person name="Nguyen M.H."/>
            <person name="Kaul D."/>
            <person name="Muto C."/>
            <person name="Cheng S.J."/>
            <person name="Richter R.A."/>
            <person name="Bruno V.M."/>
            <person name="Liu G."/>
            <person name="Beyhan S."/>
            <person name="Sundermann A.J."/>
            <person name="Mounaud S."/>
            <person name="Pasculle A.W."/>
            <person name="Nierman W.C."/>
            <person name="Driscoll E."/>
            <person name="Cumbie R."/>
            <person name="Clancy C.J."/>
            <person name="Dupont C.L."/>
        </authorList>
    </citation>
    <scope>NUCLEOTIDE SEQUENCE</scope>
    <source>
        <strain evidence="2">GL11</strain>
    </source>
</reference>
<dbReference type="PANTHER" id="PTHR46564:SF1">
    <property type="entry name" value="TRANSPOSASE"/>
    <property type="match status" value="1"/>
</dbReference>
<name>A0A9P7BLJ6_RHIOR</name>
<dbReference type="Pfam" id="PF13358">
    <property type="entry name" value="DDE_3"/>
    <property type="match status" value="1"/>
</dbReference>
<dbReference type="InterPro" id="IPR038717">
    <property type="entry name" value="Tc1-like_DDE_dom"/>
</dbReference>
<sequence>MQYFYEDGTGNIFDEKGDEATTFIEEKSFRLRKLTDLRKYIKNTEVHFELEEPEDIMMEETPPKKERATQYNIYTDEDRRRYFYFMSEKLMKPKEAAKAANVNYDTARKWKQIYDRDPEKNIPLKKTNRTPNRPVSQLNENHKKHLISFFDENPSAYIQDAVDDLTTSFAGLEIRKSRVAEFMKEEYSLSIKTVSRHPVARNSEKTMQERAEWVQKWINDGMDYLKNCIFIDESGFDINMRRSRGWAARGSPAVITTPSARAVSHTIIGAISAFGVVNISLREPGNVKRRKVVGATKRKSPEDRISVPKGTTSGHYLNFINDTMDIMDEFSEMREFFIVMDNAPIHVPDSIDPIIEKRGYKPVYLPPYSPELNPIEQFWAILKGKVKRSKFTNTDSLTSRIIEASENVPAEHLHNFVQHSVNQFENCLNKLPI</sequence>
<feature type="domain" description="Tc1-like transposase DDE" evidence="1">
    <location>
        <begin position="281"/>
        <end position="397"/>
    </location>
</feature>
<dbReference type="Proteomes" id="UP000716291">
    <property type="component" value="Unassembled WGS sequence"/>
</dbReference>